<dbReference type="Proteomes" id="UP000228947">
    <property type="component" value="Unassembled WGS sequence"/>
</dbReference>
<reference evidence="4 5" key="1">
    <citation type="submission" date="2017-11" db="EMBL/GenBank/DDBJ databases">
        <title>Evolution of Phototrophy in the Chloroflexi Phylum Driven by Horizontal Gene Transfer.</title>
        <authorList>
            <person name="Ward L.M."/>
            <person name="Hemp J."/>
            <person name="Shih P.M."/>
            <person name="Mcglynn S.E."/>
            <person name="Fischer W."/>
        </authorList>
    </citation>
    <scope>NUCLEOTIDE SEQUENCE [LARGE SCALE GENOMIC DNA]</scope>
    <source>
        <strain evidence="3">CP1_1M</strain>
        <strain evidence="2">JP3_13</strain>
    </source>
</reference>
<name>A0A2M8PZ27_9CHLR</name>
<proteinExistence type="predicted"/>
<feature type="domain" description="Uroporphyrinogen decarboxylase (URO-D)" evidence="1">
    <location>
        <begin position="34"/>
        <end position="325"/>
    </location>
</feature>
<evidence type="ECO:0000313" key="2">
    <source>
        <dbReference type="EMBL" id="PJF35718.1"/>
    </source>
</evidence>
<dbReference type="Pfam" id="PF01208">
    <property type="entry name" value="URO-D"/>
    <property type="match status" value="1"/>
</dbReference>
<dbReference type="PANTHER" id="PTHR47099:SF1">
    <property type="entry name" value="METHYLCOBAMIDE:COM METHYLTRANSFERASE MTBA"/>
    <property type="match status" value="1"/>
</dbReference>
<dbReference type="InterPro" id="IPR052024">
    <property type="entry name" value="Methanogen_methyltrans"/>
</dbReference>
<evidence type="ECO:0000313" key="4">
    <source>
        <dbReference type="Proteomes" id="UP000228947"/>
    </source>
</evidence>
<evidence type="ECO:0000313" key="5">
    <source>
        <dbReference type="Proteomes" id="UP000229681"/>
    </source>
</evidence>
<dbReference type="PANTHER" id="PTHR47099">
    <property type="entry name" value="METHYLCOBAMIDE:COM METHYLTRANSFERASE MTBA"/>
    <property type="match status" value="1"/>
</dbReference>
<protein>
    <submittedName>
        <fullName evidence="3">Uroporphyrinogen decarboxylase</fullName>
    </submittedName>
</protein>
<dbReference type="Proteomes" id="UP000229681">
    <property type="component" value="Unassembled WGS sequence"/>
</dbReference>
<dbReference type="InterPro" id="IPR038071">
    <property type="entry name" value="UROD/MetE-like_sf"/>
</dbReference>
<dbReference type="AlphaFoldDB" id="A0A2M8PZ27"/>
<accession>A0A2M8PDU8</accession>
<dbReference type="EMBL" id="PGTL01000008">
    <property type="protein sequence ID" value="PJF42800.1"/>
    <property type="molecule type" value="Genomic_DNA"/>
</dbReference>
<dbReference type="GO" id="GO:0004853">
    <property type="term" value="F:uroporphyrinogen decarboxylase activity"/>
    <property type="evidence" value="ECO:0007669"/>
    <property type="project" value="InterPro"/>
</dbReference>
<dbReference type="Gene3D" id="3.20.20.210">
    <property type="match status" value="1"/>
</dbReference>
<dbReference type="SUPFAM" id="SSF51726">
    <property type="entry name" value="UROD/MetE-like"/>
    <property type="match status" value="1"/>
</dbReference>
<dbReference type="GO" id="GO:0006779">
    <property type="term" value="P:porphyrin-containing compound biosynthetic process"/>
    <property type="evidence" value="ECO:0007669"/>
    <property type="project" value="InterPro"/>
</dbReference>
<sequence>MSKRARLERAISGELPDRVPVALWRHFPVDDQRPPDFVESLLSFQRQYDWDFIKVTPASSYCLADYGAQDEWIGSLEGTNRYTRRVVQRSADWLSLRPLDPTRGALAAQVTTLRLLKEALGSEETPYVMTIYSPLAQAKNLAGLETLILHLRSAPERLKTGLNTLTESTLRFIEAIRPTKPSGIFYAAQLADFTQLSEAEYRAFGMPNDLRILEALPDAWWLNILHLHGDAPMIDLFTEYPVQVVNWHDRSSSTALADGKLKFKGAVCGGIGQWNPLHNGTPTEIRAMAREAIAQTDGRRFILSTGCVMPITTPLANIRAVRRAVELN</sequence>
<dbReference type="EMBL" id="PGTM01000118">
    <property type="protein sequence ID" value="PJF35718.1"/>
    <property type="molecule type" value="Genomic_DNA"/>
</dbReference>
<organism evidence="3 4">
    <name type="scientific">Candidatus Thermofonsia Clade 1 bacterium</name>
    <dbReference type="NCBI Taxonomy" id="2364210"/>
    <lineage>
        <taxon>Bacteria</taxon>
        <taxon>Bacillati</taxon>
        <taxon>Chloroflexota</taxon>
        <taxon>Candidatus Thermofontia</taxon>
        <taxon>Candidatus Thermofonsia Clade 1</taxon>
    </lineage>
</organism>
<comment type="caution">
    <text evidence="3">The sequence shown here is derived from an EMBL/GenBank/DDBJ whole genome shotgun (WGS) entry which is preliminary data.</text>
</comment>
<accession>A0A2M8PZ27</accession>
<evidence type="ECO:0000259" key="1">
    <source>
        <dbReference type="Pfam" id="PF01208"/>
    </source>
</evidence>
<dbReference type="InterPro" id="IPR000257">
    <property type="entry name" value="Uroporphyrinogen_deCOase"/>
</dbReference>
<evidence type="ECO:0000313" key="3">
    <source>
        <dbReference type="EMBL" id="PJF42800.1"/>
    </source>
</evidence>
<gene>
    <name evidence="2" type="ORF">CUN49_09130</name>
    <name evidence="3" type="ORF">CUN50_02595</name>
</gene>